<proteinExistence type="predicted"/>
<feature type="domain" description="GFO/IDH/MocA-like oxidoreductase" evidence="2">
    <location>
        <begin position="135"/>
        <end position="274"/>
    </location>
</feature>
<dbReference type="GO" id="GO:0000166">
    <property type="term" value="F:nucleotide binding"/>
    <property type="evidence" value="ECO:0007669"/>
    <property type="project" value="InterPro"/>
</dbReference>
<dbReference type="Gene3D" id="3.30.360.10">
    <property type="entry name" value="Dihydrodipicolinate Reductase, domain 2"/>
    <property type="match status" value="1"/>
</dbReference>
<dbReference type="Proteomes" id="UP000478417">
    <property type="component" value="Unassembled WGS sequence"/>
</dbReference>
<accession>A0A6B2LZH7</accession>
<dbReference type="Gene3D" id="3.40.50.720">
    <property type="entry name" value="NAD(P)-binding Rossmann-like Domain"/>
    <property type="match status" value="1"/>
</dbReference>
<evidence type="ECO:0000259" key="2">
    <source>
        <dbReference type="Pfam" id="PF22725"/>
    </source>
</evidence>
<gene>
    <name evidence="3" type="ORF">G0Q06_00525</name>
</gene>
<dbReference type="InterPro" id="IPR052515">
    <property type="entry name" value="Gfo/Idh/MocA_Oxidoreductase"/>
</dbReference>
<dbReference type="SUPFAM" id="SSF51735">
    <property type="entry name" value="NAD(P)-binding Rossmann-fold domains"/>
    <property type="match status" value="1"/>
</dbReference>
<dbReference type="Pfam" id="PF01408">
    <property type="entry name" value="GFO_IDH_MocA"/>
    <property type="match status" value="1"/>
</dbReference>
<evidence type="ECO:0000313" key="3">
    <source>
        <dbReference type="EMBL" id="NDV60930.1"/>
    </source>
</evidence>
<dbReference type="RefSeq" id="WP_163961393.1">
    <property type="nucleotide sequence ID" value="NZ_JAAGNX010000001.1"/>
</dbReference>
<dbReference type="SUPFAM" id="SSF55347">
    <property type="entry name" value="Glyceraldehyde-3-phosphate dehydrogenase-like, C-terminal domain"/>
    <property type="match status" value="1"/>
</dbReference>
<evidence type="ECO:0000259" key="1">
    <source>
        <dbReference type="Pfam" id="PF01408"/>
    </source>
</evidence>
<dbReference type="AlphaFoldDB" id="A0A6B2LZH7"/>
<sequence length="352" mass="38979">MRNSSIQFGLIGAGQIAQFSAKAINSHPKAKVIAVQDLNQERVEELRRKFSIPRAHETAGELFADPEVDAVYIAVPNKFHAPLAKQALEAGKHVILEKPFALNYSEAKEVVEVAEKTGKVFTLGMNQRFNKDSLKIHQLVQDGVLGEIYHAKAFWFRRSGIPKLGTWFGNKALSGGGSLYDIGVHLLDLALFTSSNFEPVSVTGSTYTKFGNRGLGEGDWGHSEREHPEFNVDDFASALVRFKNGATVTLDVSWACHAEEDNRNDVHLYGTEAGARCFPAKLFKYADKPGQYEVIENPEAQLPYSPDRFHNFVNHLLGQEALCVKPEEALVVQRILDAIAESSATGREVRLD</sequence>
<name>A0A6B2LZH7_9BACT</name>
<dbReference type="PANTHER" id="PTHR43249:SF1">
    <property type="entry name" value="D-GLUCOSIDE 3-DEHYDROGENASE"/>
    <property type="match status" value="1"/>
</dbReference>
<dbReference type="InterPro" id="IPR036291">
    <property type="entry name" value="NAD(P)-bd_dom_sf"/>
</dbReference>
<evidence type="ECO:0000313" key="4">
    <source>
        <dbReference type="Proteomes" id="UP000478417"/>
    </source>
</evidence>
<reference evidence="3 4" key="1">
    <citation type="submission" date="2020-02" db="EMBL/GenBank/DDBJ databases">
        <title>Albibacoteraceae fam. nov., the first described family within the subdivision 4 Verrucomicrobia.</title>
        <authorList>
            <person name="Xi F."/>
        </authorList>
    </citation>
    <scope>NUCLEOTIDE SEQUENCE [LARGE SCALE GENOMIC DNA]</scope>
    <source>
        <strain evidence="3 4">CK1056</strain>
    </source>
</reference>
<dbReference type="InterPro" id="IPR055170">
    <property type="entry name" value="GFO_IDH_MocA-like_dom"/>
</dbReference>
<keyword evidence="4" id="KW-1185">Reference proteome</keyword>
<dbReference type="InterPro" id="IPR000683">
    <property type="entry name" value="Gfo/Idh/MocA-like_OxRdtase_N"/>
</dbReference>
<dbReference type="EMBL" id="JAAGNX010000001">
    <property type="protein sequence ID" value="NDV60930.1"/>
    <property type="molecule type" value="Genomic_DNA"/>
</dbReference>
<feature type="domain" description="Gfo/Idh/MocA-like oxidoreductase N-terminal" evidence="1">
    <location>
        <begin position="6"/>
        <end position="124"/>
    </location>
</feature>
<protein>
    <submittedName>
        <fullName evidence="3">Gfo/Idh/MocA family oxidoreductase</fullName>
    </submittedName>
</protein>
<dbReference type="PANTHER" id="PTHR43249">
    <property type="entry name" value="UDP-N-ACETYL-2-AMINO-2-DEOXY-D-GLUCURONATE OXIDASE"/>
    <property type="match status" value="1"/>
</dbReference>
<comment type="caution">
    <text evidence="3">The sequence shown here is derived from an EMBL/GenBank/DDBJ whole genome shotgun (WGS) entry which is preliminary data.</text>
</comment>
<dbReference type="Pfam" id="PF22725">
    <property type="entry name" value="GFO_IDH_MocA_C3"/>
    <property type="match status" value="1"/>
</dbReference>
<organism evidence="3 4">
    <name type="scientific">Oceanipulchritudo coccoides</name>
    <dbReference type="NCBI Taxonomy" id="2706888"/>
    <lineage>
        <taxon>Bacteria</taxon>
        <taxon>Pseudomonadati</taxon>
        <taxon>Verrucomicrobiota</taxon>
        <taxon>Opitutia</taxon>
        <taxon>Puniceicoccales</taxon>
        <taxon>Oceanipulchritudinaceae</taxon>
        <taxon>Oceanipulchritudo</taxon>
    </lineage>
</organism>